<comment type="function">
    <text evidence="5">An accessory protein needed during the final step in the assembly of 30S ribosomal subunit, possibly for assembly of the head region. Essential for efficient processing of 16S rRNA. May be needed both before and after RbfA during the maturation of 16S rRNA. It has affinity for free ribosomal 30S subunits but not for 70S ribosomes.</text>
</comment>
<dbReference type="Pfam" id="PF05239">
    <property type="entry name" value="PRC"/>
    <property type="match status" value="1"/>
</dbReference>
<dbReference type="GO" id="GO:0042274">
    <property type="term" value="P:ribosomal small subunit biogenesis"/>
    <property type="evidence" value="ECO:0007669"/>
    <property type="project" value="UniProtKB-UniRule"/>
</dbReference>
<dbReference type="AlphaFoldDB" id="A0A0J6D350"/>
<evidence type="ECO:0000256" key="4">
    <source>
        <dbReference type="ARBA" id="ARBA00023186"/>
    </source>
</evidence>
<dbReference type="NCBIfam" id="TIGR02273">
    <property type="entry name" value="16S_RimM"/>
    <property type="match status" value="1"/>
</dbReference>
<dbReference type="Gene3D" id="2.30.30.240">
    <property type="entry name" value="PRC-barrel domain"/>
    <property type="match status" value="1"/>
</dbReference>
<dbReference type="GO" id="GO:0005840">
    <property type="term" value="C:ribosome"/>
    <property type="evidence" value="ECO:0007669"/>
    <property type="project" value="InterPro"/>
</dbReference>
<dbReference type="InterPro" id="IPR027275">
    <property type="entry name" value="PRC-brl_dom"/>
</dbReference>
<keyword evidence="3 5" id="KW-0698">rRNA processing</keyword>
<dbReference type="OrthoDB" id="9810331at2"/>
<keyword evidence="1 5" id="KW-0963">Cytoplasm</keyword>
<evidence type="ECO:0000256" key="5">
    <source>
        <dbReference type="HAMAP-Rule" id="MF_00014"/>
    </source>
</evidence>
<dbReference type="Proteomes" id="UP000035996">
    <property type="component" value="Unassembled WGS sequence"/>
</dbReference>
<dbReference type="PATRIC" id="fig|157733.3.peg.3307"/>
<dbReference type="InterPro" id="IPR011033">
    <property type="entry name" value="PRC_barrel-like_sf"/>
</dbReference>
<dbReference type="SUPFAM" id="SSF50346">
    <property type="entry name" value="PRC-barrel domain"/>
    <property type="match status" value="1"/>
</dbReference>
<comment type="subcellular location">
    <subcellularLocation>
        <location evidence="5">Cytoplasm</location>
    </subcellularLocation>
</comment>
<reference evidence="8" key="1">
    <citation type="submission" date="2015-06" db="EMBL/GenBank/DDBJ databases">
        <authorList>
            <person name="Liu B."/>
            <person name="Wang J."/>
            <person name="Zhu Y."/>
            <person name="Liu G."/>
            <person name="Chen Q."/>
            <person name="Zheng C."/>
            <person name="Che J."/>
            <person name="Ge C."/>
            <person name="Shi H."/>
            <person name="Pan Z."/>
            <person name="Liu X."/>
        </authorList>
    </citation>
    <scope>NUCLEOTIDE SEQUENCE [LARGE SCALE GENOMIC DNA]</scope>
    <source>
        <strain evidence="8">DSM 16346</strain>
    </source>
</reference>
<dbReference type="RefSeq" id="WP_048309815.1">
    <property type="nucleotide sequence ID" value="NZ_CP119526.1"/>
</dbReference>
<dbReference type="GO" id="GO:0005737">
    <property type="term" value="C:cytoplasm"/>
    <property type="evidence" value="ECO:0007669"/>
    <property type="project" value="UniProtKB-SubCell"/>
</dbReference>
<evidence type="ECO:0000259" key="7">
    <source>
        <dbReference type="Pfam" id="PF05239"/>
    </source>
</evidence>
<dbReference type="STRING" id="157733.AB986_05345"/>
<dbReference type="PANTHER" id="PTHR33692">
    <property type="entry name" value="RIBOSOME MATURATION FACTOR RIMM"/>
    <property type="match status" value="1"/>
</dbReference>
<proteinExistence type="inferred from homology"/>
<evidence type="ECO:0000259" key="6">
    <source>
        <dbReference type="Pfam" id="PF01782"/>
    </source>
</evidence>
<feature type="domain" description="RimM N-terminal" evidence="6">
    <location>
        <begin position="7"/>
        <end position="89"/>
    </location>
</feature>
<feature type="domain" description="PRC-barrel" evidence="7">
    <location>
        <begin position="96"/>
        <end position="169"/>
    </location>
</feature>
<dbReference type="Gene3D" id="2.40.30.60">
    <property type="entry name" value="RimM"/>
    <property type="match status" value="1"/>
</dbReference>
<evidence type="ECO:0000256" key="3">
    <source>
        <dbReference type="ARBA" id="ARBA00022552"/>
    </source>
</evidence>
<comment type="subunit">
    <text evidence="5">Binds ribosomal protein uS19.</text>
</comment>
<evidence type="ECO:0000256" key="2">
    <source>
        <dbReference type="ARBA" id="ARBA00022517"/>
    </source>
</evidence>
<keyword evidence="4 5" id="KW-0143">Chaperone</keyword>
<comment type="caution">
    <text evidence="8">The sequence shown here is derived from an EMBL/GenBank/DDBJ whole genome shotgun (WGS) entry which is preliminary data.</text>
</comment>
<dbReference type="SUPFAM" id="SSF50447">
    <property type="entry name" value="Translation proteins"/>
    <property type="match status" value="1"/>
</dbReference>
<evidence type="ECO:0000313" key="9">
    <source>
        <dbReference type="Proteomes" id="UP000035996"/>
    </source>
</evidence>
<evidence type="ECO:0000313" key="8">
    <source>
        <dbReference type="EMBL" id="KMM38699.1"/>
    </source>
</evidence>
<dbReference type="HAMAP" id="MF_00014">
    <property type="entry name" value="Ribosome_mat_RimM"/>
    <property type="match status" value="1"/>
</dbReference>
<dbReference type="InterPro" id="IPR009000">
    <property type="entry name" value="Transl_B-barrel_sf"/>
</dbReference>
<dbReference type="InterPro" id="IPR002676">
    <property type="entry name" value="RimM_N"/>
</dbReference>
<comment type="domain">
    <text evidence="5">The PRC barrel domain binds ribosomal protein uS19.</text>
</comment>
<dbReference type="GO" id="GO:0043022">
    <property type="term" value="F:ribosome binding"/>
    <property type="evidence" value="ECO:0007669"/>
    <property type="project" value="InterPro"/>
</dbReference>
<comment type="similarity">
    <text evidence="5">Belongs to the RimM family.</text>
</comment>
<dbReference type="EMBL" id="LELK01000001">
    <property type="protein sequence ID" value="KMM38699.1"/>
    <property type="molecule type" value="Genomic_DNA"/>
</dbReference>
<dbReference type="PANTHER" id="PTHR33692:SF1">
    <property type="entry name" value="RIBOSOME MATURATION FACTOR RIMM"/>
    <property type="match status" value="1"/>
</dbReference>
<keyword evidence="2 5" id="KW-0690">Ribosome biogenesis</keyword>
<keyword evidence="9" id="KW-1185">Reference proteome</keyword>
<accession>A0A0J6D350</accession>
<dbReference type="Pfam" id="PF01782">
    <property type="entry name" value="RimM"/>
    <property type="match status" value="1"/>
</dbReference>
<dbReference type="InterPro" id="IPR036976">
    <property type="entry name" value="RimM_N_sf"/>
</dbReference>
<protein>
    <recommendedName>
        <fullName evidence="5">Ribosome maturation factor RimM</fullName>
    </recommendedName>
</protein>
<dbReference type="InterPro" id="IPR011961">
    <property type="entry name" value="RimM"/>
</dbReference>
<organism evidence="8 9">
    <name type="scientific">Guptibacillus hwajinpoensis</name>
    <dbReference type="NCBI Taxonomy" id="208199"/>
    <lineage>
        <taxon>Bacteria</taxon>
        <taxon>Bacillati</taxon>
        <taxon>Bacillota</taxon>
        <taxon>Bacilli</taxon>
        <taxon>Bacillales</taxon>
        <taxon>Guptibacillaceae</taxon>
        <taxon>Guptibacillus</taxon>
    </lineage>
</organism>
<gene>
    <name evidence="5" type="primary">rimM</name>
    <name evidence="8" type="ORF">AB986_05345</name>
</gene>
<name>A0A0J6D350_9BACL</name>
<dbReference type="GO" id="GO:0006364">
    <property type="term" value="P:rRNA processing"/>
    <property type="evidence" value="ECO:0007669"/>
    <property type="project" value="UniProtKB-UniRule"/>
</dbReference>
<sequence length="171" mass="19577">MTEWLNVGKIVNTHGVRGEVRVISRTDFPEERYEIGNKLYLFKDDEPVALTVSSHRKHKQFNLLTFEGYHNINDVVHMKEGILKVKEDQGGKLGKEEFYYRDIIGLEVHTEDGEYLGKVKEILSPGANDVWVVQSVNGGKDLLLPYIEQVVKNVDLDNGRITVHLMEGLRD</sequence>
<evidence type="ECO:0000256" key="1">
    <source>
        <dbReference type="ARBA" id="ARBA00022490"/>
    </source>
</evidence>